<dbReference type="GO" id="GO:0016810">
    <property type="term" value="F:hydrolase activity, acting on carbon-nitrogen (but not peptide) bonds"/>
    <property type="evidence" value="ECO:0007669"/>
    <property type="project" value="InterPro"/>
</dbReference>
<dbReference type="InterPro" id="IPR006680">
    <property type="entry name" value="Amidohydro-rel"/>
</dbReference>
<dbReference type="InterPro" id="IPR011059">
    <property type="entry name" value="Metal-dep_hydrolase_composite"/>
</dbReference>
<evidence type="ECO:0000259" key="2">
    <source>
        <dbReference type="Pfam" id="PF01979"/>
    </source>
</evidence>
<dbReference type="SUPFAM" id="SSF51338">
    <property type="entry name" value="Composite domain of metallo-dependent hydrolases"/>
    <property type="match status" value="1"/>
</dbReference>
<reference evidence="3 4" key="1">
    <citation type="submission" date="2016-10" db="EMBL/GenBank/DDBJ databases">
        <authorList>
            <person name="de Groot N.N."/>
        </authorList>
    </citation>
    <scope>NUCLEOTIDE SEQUENCE [LARGE SCALE GENOMIC DNA]</scope>
    <source>
        <strain evidence="3 4">AB35.6</strain>
    </source>
</reference>
<dbReference type="InterPro" id="IPR032466">
    <property type="entry name" value="Metal_Hydrolase"/>
</dbReference>
<name>A0A1H4JSQ7_9BACT</name>
<dbReference type="SUPFAM" id="SSF51556">
    <property type="entry name" value="Metallo-dependent hydrolases"/>
    <property type="match status" value="1"/>
</dbReference>
<organism evidence="3 4">
    <name type="scientific">Terriglobus roseus</name>
    <dbReference type="NCBI Taxonomy" id="392734"/>
    <lineage>
        <taxon>Bacteria</taxon>
        <taxon>Pseudomonadati</taxon>
        <taxon>Acidobacteriota</taxon>
        <taxon>Terriglobia</taxon>
        <taxon>Terriglobales</taxon>
        <taxon>Acidobacteriaceae</taxon>
        <taxon>Terriglobus</taxon>
    </lineage>
</organism>
<feature type="signal peptide" evidence="1">
    <location>
        <begin position="1"/>
        <end position="27"/>
    </location>
</feature>
<dbReference type="Proteomes" id="UP000182409">
    <property type="component" value="Unassembled WGS sequence"/>
</dbReference>
<gene>
    <name evidence="3" type="ORF">SAMN05443244_0765</name>
</gene>
<dbReference type="RefSeq" id="WP_074652420.1">
    <property type="nucleotide sequence ID" value="NZ_FNSD01000001.1"/>
</dbReference>
<evidence type="ECO:0000313" key="3">
    <source>
        <dbReference type="EMBL" id="SEB48672.1"/>
    </source>
</evidence>
<evidence type="ECO:0000256" key="1">
    <source>
        <dbReference type="SAM" id="SignalP"/>
    </source>
</evidence>
<evidence type="ECO:0000313" key="4">
    <source>
        <dbReference type="Proteomes" id="UP000182409"/>
    </source>
</evidence>
<protein>
    <submittedName>
        <fullName evidence="3">Imidazolonepropionase</fullName>
    </submittedName>
</protein>
<dbReference type="Pfam" id="PF01979">
    <property type="entry name" value="Amidohydro_1"/>
    <property type="match status" value="1"/>
</dbReference>
<dbReference type="InterPro" id="IPR051781">
    <property type="entry name" value="Metallo-dep_Hydrolase"/>
</dbReference>
<dbReference type="EMBL" id="FNSD01000001">
    <property type="protein sequence ID" value="SEB48672.1"/>
    <property type="molecule type" value="Genomic_DNA"/>
</dbReference>
<feature type="domain" description="Amidohydrolase-related" evidence="2">
    <location>
        <begin position="87"/>
        <end position="446"/>
    </location>
</feature>
<dbReference type="Gene3D" id="2.30.40.10">
    <property type="entry name" value="Urease, subunit C, domain 1"/>
    <property type="match status" value="1"/>
</dbReference>
<dbReference type="AlphaFoldDB" id="A0A1H4JSQ7"/>
<dbReference type="PANTHER" id="PTHR43135">
    <property type="entry name" value="ALPHA-D-RIBOSE 1-METHYLPHOSPHONATE 5-TRIPHOSPHATE DIPHOSPHATASE"/>
    <property type="match status" value="1"/>
</dbReference>
<sequence length="458" mass="50352">MRVSLRNLWRSAAVLSVLTVATTGVFAQAAAQKTIALVGGMLITGREELPINHATVLIQGNRILAVGPMDQVKIPAGATVIDTHTQTMLPGLIDTHVHMVLIGHGDYPTYFKWLDNHQKDYPLSRIMDISAEQLIDAGVTSAVDLGSPLQDILDLRTRINKGMPGPRLQVSGPWLTRHVAIFPDNYQHNVTSPQDAADYVTMLANAGVDVIKAHSGLTRDDYFAIVKAAHAKNIKVHAHIYEEESVRNAFDAGVDVMQHVGSAGLPPYSPALLNDLARSGRPVVPTVYHRAWLYPDTIQFPERLDDPQFKGELGEPLYTEMMNSFKNFPSLSYFQRVDREEFFGDKSIRQWIDSGTVVGMGTDNGTPANFHKDALWREIKVFVDHGMPPMRAIIDATRVNARNIMGNRDLGTIEPGKLADIIAVDGNPLYDIAALGNVKVVVKDGVIYKGGPKAEKNK</sequence>
<accession>A0A1H4JSQ7</accession>
<dbReference type="Gene3D" id="3.20.20.140">
    <property type="entry name" value="Metal-dependent hydrolases"/>
    <property type="match status" value="1"/>
</dbReference>
<dbReference type="PANTHER" id="PTHR43135:SF3">
    <property type="entry name" value="ALPHA-D-RIBOSE 1-METHYLPHOSPHONATE 5-TRIPHOSPHATE DIPHOSPHATASE"/>
    <property type="match status" value="1"/>
</dbReference>
<feature type="chain" id="PRO_5010347125" evidence="1">
    <location>
        <begin position="28"/>
        <end position="458"/>
    </location>
</feature>
<proteinExistence type="predicted"/>
<keyword evidence="1" id="KW-0732">Signal</keyword>